<dbReference type="EMBL" id="UPPP01000083">
    <property type="protein sequence ID" value="VBB08080.1"/>
    <property type="molecule type" value="Genomic_DNA"/>
</dbReference>
<dbReference type="InterPro" id="IPR006303">
    <property type="entry name" value="FliR"/>
</dbReference>
<gene>
    <name evidence="11" type="ORF">LUCI_3345</name>
</gene>
<dbReference type="RefSeq" id="WP_122628989.1">
    <property type="nucleotide sequence ID" value="NZ_UPPP01000083.1"/>
</dbReference>
<evidence type="ECO:0000256" key="2">
    <source>
        <dbReference type="ARBA" id="ARBA00009772"/>
    </source>
</evidence>
<name>A0A498RAT8_9FIRM</name>
<comment type="subcellular location">
    <subcellularLocation>
        <location evidence="10">Cell membrane</location>
        <topology evidence="10">Multi-pass membrane protein</topology>
    </subcellularLocation>
    <subcellularLocation>
        <location evidence="10">Bacterial flagellum basal body</location>
    </subcellularLocation>
</comment>
<evidence type="ECO:0000256" key="6">
    <source>
        <dbReference type="ARBA" id="ARBA00022989"/>
    </source>
</evidence>
<dbReference type="PRINTS" id="PR00953">
    <property type="entry name" value="TYPE3IMRPROT"/>
</dbReference>
<accession>A0A498RAT8</accession>
<dbReference type="OrthoDB" id="9807748at2"/>
<dbReference type="GO" id="GO:0006605">
    <property type="term" value="P:protein targeting"/>
    <property type="evidence" value="ECO:0007669"/>
    <property type="project" value="UniProtKB-UniRule"/>
</dbReference>
<evidence type="ECO:0000256" key="8">
    <source>
        <dbReference type="ARBA" id="ARBA00023143"/>
    </source>
</evidence>
<feature type="transmembrane region" description="Helical" evidence="10">
    <location>
        <begin position="38"/>
        <end position="56"/>
    </location>
</feature>
<evidence type="ECO:0000256" key="7">
    <source>
        <dbReference type="ARBA" id="ARBA00023136"/>
    </source>
</evidence>
<dbReference type="InterPro" id="IPR002010">
    <property type="entry name" value="T3SS_IM_R"/>
</dbReference>
<evidence type="ECO:0000256" key="5">
    <source>
        <dbReference type="ARBA" id="ARBA00022692"/>
    </source>
</evidence>
<feature type="transmembrane region" description="Helical" evidence="10">
    <location>
        <begin position="68"/>
        <end position="92"/>
    </location>
</feature>
<proteinExistence type="inferred from homology"/>
<evidence type="ECO:0000256" key="9">
    <source>
        <dbReference type="NCBIfam" id="TIGR01400"/>
    </source>
</evidence>
<dbReference type="Pfam" id="PF01311">
    <property type="entry name" value="Bac_export_1"/>
    <property type="match status" value="1"/>
</dbReference>
<dbReference type="GO" id="GO:0044780">
    <property type="term" value="P:bacterial-type flagellum assembly"/>
    <property type="evidence" value="ECO:0007669"/>
    <property type="project" value="UniProtKB-UniRule"/>
</dbReference>
<dbReference type="PANTHER" id="PTHR30065">
    <property type="entry name" value="FLAGELLAR BIOSYNTHETIC PROTEIN FLIR"/>
    <property type="match status" value="1"/>
</dbReference>
<evidence type="ECO:0000256" key="10">
    <source>
        <dbReference type="RuleBase" id="RU362071"/>
    </source>
</evidence>
<dbReference type="GO" id="GO:0005886">
    <property type="term" value="C:plasma membrane"/>
    <property type="evidence" value="ECO:0007669"/>
    <property type="project" value="UniProtKB-SubCell"/>
</dbReference>
<protein>
    <recommendedName>
        <fullName evidence="3 9">Flagellar biosynthetic protein FliR</fullName>
    </recommendedName>
</protein>
<keyword evidence="7 10" id="KW-0472">Membrane</keyword>
<organism evidence="11 12">
    <name type="scientific">Lucifera butyrica</name>
    <dbReference type="NCBI Taxonomy" id="1351585"/>
    <lineage>
        <taxon>Bacteria</taxon>
        <taxon>Bacillati</taxon>
        <taxon>Bacillota</taxon>
        <taxon>Negativicutes</taxon>
        <taxon>Veillonellales</taxon>
        <taxon>Veillonellaceae</taxon>
        <taxon>Lucifera</taxon>
    </lineage>
</organism>
<sequence>MDLFGLMQNQVGLFLLIFARVSGIFSTAPIFGSRNVPAYLKAGMSLLFSFLLLPLVRPPAQPIPDVLFAYVIAVVEEFLLGLIFGFASSLVFQAVQAAGTLLDMQIGFGMVNVIDPQSSQQLPLLGNFKYILALLVFLAINGHHVLITALFSSFKLIPPLETVFRVSMSDQIVDMVGEFFVIAVKISLPVLAAVYLTDVALGILARTMPQMNIFVVGIPVKIAVGLFVLSLAIPFYVVFLEVVFNGMYRDVYHLLAVFAP</sequence>
<dbReference type="GO" id="GO:0009425">
    <property type="term" value="C:bacterial-type flagellum basal body"/>
    <property type="evidence" value="ECO:0007669"/>
    <property type="project" value="UniProtKB-SubCell"/>
</dbReference>
<dbReference type="AlphaFoldDB" id="A0A498RAT8"/>
<feature type="transmembrane region" description="Helical" evidence="10">
    <location>
        <begin position="216"/>
        <end position="239"/>
    </location>
</feature>
<evidence type="ECO:0000313" key="11">
    <source>
        <dbReference type="EMBL" id="VBB08080.1"/>
    </source>
</evidence>
<evidence type="ECO:0000313" key="12">
    <source>
        <dbReference type="Proteomes" id="UP000277811"/>
    </source>
</evidence>
<keyword evidence="6 10" id="KW-1133">Transmembrane helix</keyword>
<evidence type="ECO:0000256" key="3">
    <source>
        <dbReference type="ARBA" id="ARBA00021717"/>
    </source>
</evidence>
<feature type="transmembrane region" description="Helical" evidence="10">
    <location>
        <begin position="130"/>
        <end position="151"/>
    </location>
</feature>
<dbReference type="PANTHER" id="PTHR30065:SF1">
    <property type="entry name" value="SURFACE PRESENTATION OF ANTIGENS PROTEIN SPAR"/>
    <property type="match status" value="1"/>
</dbReference>
<evidence type="ECO:0000256" key="4">
    <source>
        <dbReference type="ARBA" id="ARBA00022475"/>
    </source>
</evidence>
<dbReference type="NCBIfam" id="TIGR01400">
    <property type="entry name" value="fliR"/>
    <property type="match status" value="1"/>
</dbReference>
<comment type="similarity">
    <text evidence="2 10">Belongs to the FliR/MopE/SpaR family.</text>
</comment>
<dbReference type="Proteomes" id="UP000277811">
    <property type="component" value="Unassembled WGS sequence"/>
</dbReference>
<reference evidence="11 12" key="1">
    <citation type="submission" date="2018-06" db="EMBL/GenBank/DDBJ databases">
        <authorList>
            <person name="Strepis N."/>
        </authorList>
    </citation>
    <scope>NUCLEOTIDE SEQUENCE [LARGE SCALE GENOMIC DNA]</scope>
    <source>
        <strain evidence="11">LUCI</strain>
    </source>
</reference>
<keyword evidence="4 10" id="KW-1003">Cell membrane</keyword>
<comment type="function">
    <text evidence="1 10">Role in flagellar biosynthesis.</text>
</comment>
<keyword evidence="8 10" id="KW-0975">Bacterial flagellum</keyword>
<keyword evidence="12" id="KW-1185">Reference proteome</keyword>
<evidence type="ECO:0000256" key="1">
    <source>
        <dbReference type="ARBA" id="ARBA00002578"/>
    </source>
</evidence>
<keyword evidence="5 10" id="KW-0812">Transmembrane</keyword>
<feature type="transmembrane region" description="Helical" evidence="10">
    <location>
        <begin position="12"/>
        <end position="32"/>
    </location>
</feature>
<feature type="transmembrane region" description="Helical" evidence="10">
    <location>
        <begin position="172"/>
        <end position="196"/>
    </location>
</feature>